<dbReference type="PANTHER" id="PTHR46211">
    <property type="entry name" value="GLYCEROPHOSPHORYL DIESTER PHOSPHODIESTERASE"/>
    <property type="match status" value="1"/>
</dbReference>
<dbReference type="Proteomes" id="UP001652445">
    <property type="component" value="Unassembled WGS sequence"/>
</dbReference>
<comment type="caution">
    <text evidence="2">The sequence shown here is derived from an EMBL/GenBank/DDBJ whole genome shotgun (WGS) entry which is preliminary data.</text>
</comment>
<evidence type="ECO:0000313" key="2">
    <source>
        <dbReference type="EMBL" id="MCU6797637.1"/>
    </source>
</evidence>
<dbReference type="RefSeq" id="WP_262688387.1">
    <property type="nucleotide sequence ID" value="NZ_JAOQIO010000123.1"/>
</dbReference>
<dbReference type="EMBL" id="JAOQIO010000123">
    <property type="protein sequence ID" value="MCU6797637.1"/>
    <property type="molecule type" value="Genomic_DNA"/>
</dbReference>
<gene>
    <name evidence="2" type="ORF">OB236_36480</name>
</gene>
<protein>
    <submittedName>
        <fullName evidence="2">Glycerophosphodiester phosphodiesterase family protein</fullName>
    </submittedName>
</protein>
<dbReference type="PROSITE" id="PS51704">
    <property type="entry name" value="GP_PDE"/>
    <property type="match status" value="1"/>
</dbReference>
<keyword evidence="3" id="KW-1185">Reference proteome</keyword>
<dbReference type="Gene3D" id="3.20.20.190">
    <property type="entry name" value="Phosphatidylinositol (PI) phosphodiesterase"/>
    <property type="match status" value="1"/>
</dbReference>
<accession>A0ABT2UUZ9</accession>
<evidence type="ECO:0000259" key="1">
    <source>
        <dbReference type="PROSITE" id="PS51704"/>
    </source>
</evidence>
<dbReference type="InterPro" id="IPR017946">
    <property type="entry name" value="PLC-like_Pdiesterase_TIM-brl"/>
</dbReference>
<dbReference type="SUPFAM" id="SSF51695">
    <property type="entry name" value="PLC-like phosphodiesterases"/>
    <property type="match status" value="1"/>
</dbReference>
<dbReference type="PANTHER" id="PTHR46211:SF1">
    <property type="entry name" value="GLYCEROPHOSPHODIESTER PHOSPHODIESTERASE, CYTOPLASMIC"/>
    <property type="match status" value="1"/>
</dbReference>
<dbReference type="InterPro" id="IPR030395">
    <property type="entry name" value="GP_PDE_dom"/>
</dbReference>
<organism evidence="2 3">
    <name type="scientific">Paenibacillus baimaensis</name>
    <dbReference type="NCBI Taxonomy" id="2982185"/>
    <lineage>
        <taxon>Bacteria</taxon>
        <taxon>Bacillati</taxon>
        <taxon>Bacillota</taxon>
        <taxon>Bacilli</taxon>
        <taxon>Bacillales</taxon>
        <taxon>Paenibacillaceae</taxon>
        <taxon>Paenibacillus</taxon>
    </lineage>
</organism>
<reference evidence="2 3" key="1">
    <citation type="submission" date="2022-09" db="EMBL/GenBank/DDBJ databases">
        <authorList>
            <person name="Han X.L."/>
            <person name="Wang Q."/>
            <person name="Lu T."/>
        </authorList>
    </citation>
    <scope>NUCLEOTIDE SEQUENCE [LARGE SCALE GENOMIC DNA]</scope>
    <source>
        <strain evidence="2 3">WQ 127069</strain>
    </source>
</reference>
<feature type="domain" description="GP-PDE" evidence="1">
    <location>
        <begin position="8"/>
        <end position="243"/>
    </location>
</feature>
<dbReference type="Pfam" id="PF03009">
    <property type="entry name" value="GDPD"/>
    <property type="match status" value="1"/>
</dbReference>
<evidence type="ECO:0000313" key="3">
    <source>
        <dbReference type="Proteomes" id="UP001652445"/>
    </source>
</evidence>
<sequence length="246" mass="27316">MQTNGNTTIIIGHRGAAGEAPENTLGSFGLAVEQGAEALELDIHESADGALIVCHDASVDRTTNGQGLISQMTQEELQQLDAGSWFSPHFAGEKLPVLEEVFALIPHNILINIEVKCAYSSRLEQRLLELLQQFDRLHNVIVSSFDHKILVRLKQAEPVLKIGLLYVANFQNHRKMAEATGVEVYSLHPQYRLLEAEDVQDAIQNGLYVYPYTINDEEDLRKALDAGVSGIITDYPGRLKALRDTR</sequence>
<proteinExistence type="predicted"/>
<name>A0ABT2UUZ9_9BACL</name>